<organism evidence="1 2">
    <name type="scientific">Penicillium oxalicum (strain 114-2 / CGMCC 5302)</name>
    <name type="common">Penicillium decumbens</name>
    <dbReference type="NCBI Taxonomy" id="933388"/>
    <lineage>
        <taxon>Eukaryota</taxon>
        <taxon>Fungi</taxon>
        <taxon>Dikarya</taxon>
        <taxon>Ascomycota</taxon>
        <taxon>Pezizomycotina</taxon>
        <taxon>Eurotiomycetes</taxon>
        <taxon>Eurotiomycetidae</taxon>
        <taxon>Eurotiales</taxon>
        <taxon>Aspergillaceae</taxon>
        <taxon>Penicillium</taxon>
    </lineage>
</organism>
<name>S7Z5Y4_PENO1</name>
<dbReference type="EMBL" id="KB644408">
    <property type="protein sequence ID" value="EPS25534.1"/>
    <property type="molecule type" value="Genomic_DNA"/>
</dbReference>
<protein>
    <submittedName>
        <fullName evidence="1">Uncharacterized protein</fullName>
    </submittedName>
</protein>
<evidence type="ECO:0000313" key="1">
    <source>
        <dbReference type="EMBL" id="EPS25534.1"/>
    </source>
</evidence>
<dbReference type="Proteomes" id="UP000019376">
    <property type="component" value="Unassembled WGS sequence"/>
</dbReference>
<dbReference type="AlphaFoldDB" id="S7Z5Y4"/>
<dbReference type="HOGENOM" id="CLU_3399567_0_0_1"/>
<gene>
    <name evidence="1" type="ORF">PDE_00467</name>
</gene>
<evidence type="ECO:0000313" key="2">
    <source>
        <dbReference type="Proteomes" id="UP000019376"/>
    </source>
</evidence>
<keyword evidence="2" id="KW-1185">Reference proteome</keyword>
<sequence>MNGQLCATKLQIRSYLALLGSAQKRGDLSLR</sequence>
<proteinExistence type="predicted"/>
<accession>S7Z5Y4</accession>
<reference evidence="1 2" key="1">
    <citation type="journal article" date="2013" name="PLoS ONE">
        <title>Genomic and secretomic analyses reveal unique features of the lignocellulolytic enzyme system of Penicillium decumbens.</title>
        <authorList>
            <person name="Liu G."/>
            <person name="Zhang L."/>
            <person name="Wei X."/>
            <person name="Zou G."/>
            <person name="Qin Y."/>
            <person name="Ma L."/>
            <person name="Li J."/>
            <person name="Zheng H."/>
            <person name="Wang S."/>
            <person name="Wang C."/>
            <person name="Xun L."/>
            <person name="Zhao G.-P."/>
            <person name="Zhou Z."/>
            <person name="Qu Y."/>
        </authorList>
    </citation>
    <scope>NUCLEOTIDE SEQUENCE [LARGE SCALE GENOMIC DNA]</scope>
    <source>
        <strain evidence="2">114-2 / CGMCC 5302</strain>
    </source>
</reference>